<keyword evidence="5" id="KW-0456">Lyase</keyword>
<dbReference type="EC" id="4.2.1.17" evidence="5"/>
<dbReference type="InterPro" id="IPR001753">
    <property type="entry name" value="Enoyl-CoA_hydra/iso"/>
</dbReference>
<dbReference type="Proteomes" id="UP000052268">
    <property type="component" value="Unassembled WGS sequence"/>
</dbReference>
<dbReference type="Gene3D" id="3.90.226.10">
    <property type="entry name" value="2-enoyl-CoA Hydratase, Chain A, domain 1"/>
    <property type="match status" value="1"/>
</dbReference>
<organism evidence="5 6">
    <name type="scientific">Novosphingobium barchaimii LL02</name>
    <dbReference type="NCBI Taxonomy" id="1114963"/>
    <lineage>
        <taxon>Bacteria</taxon>
        <taxon>Pseudomonadati</taxon>
        <taxon>Pseudomonadota</taxon>
        <taxon>Alphaproteobacteria</taxon>
        <taxon>Sphingomonadales</taxon>
        <taxon>Sphingomonadaceae</taxon>
        <taxon>Novosphingobium</taxon>
    </lineage>
</organism>
<dbReference type="PATRIC" id="fig|1114963.3.peg.4127"/>
<sequence length="253" mass="26564">MIESIRITEDNHVLEIEIARPEKKNALTGEMYRSMTNALGDASQRREIGAVLVHGAGGAFCAGNDLADFISGPDGGIAAFEFIRAIAAFPKPIVAAVQGLAVGVGTTLLFHCDLIYAAPDAQFIMPFVNLGIVPEAASSLLAPATIGYAKAAAMLLLGEALDAHGADQAGLITGIVAKDGLLDHARSKARALTAKPPEALLATRRLMKGDPTAIAARIEEEAALFRDAMQSPEAQEAFAAFFEKRPPVFAARD</sequence>
<comment type="caution">
    <text evidence="5">The sequence shown here is derived from an EMBL/GenBank/DDBJ whole genome shotgun (WGS) entry which is preliminary data.</text>
</comment>
<evidence type="ECO:0000313" key="5">
    <source>
        <dbReference type="EMBL" id="KMS51943.1"/>
    </source>
</evidence>
<dbReference type="Pfam" id="PF00378">
    <property type="entry name" value="ECH_1"/>
    <property type="match status" value="1"/>
</dbReference>
<dbReference type="SUPFAM" id="SSF52096">
    <property type="entry name" value="ClpP/crotonase"/>
    <property type="match status" value="1"/>
</dbReference>
<name>A0A0J7XLG1_9SPHN</name>
<evidence type="ECO:0000256" key="1">
    <source>
        <dbReference type="ARBA" id="ARBA00004275"/>
    </source>
</evidence>
<dbReference type="CDD" id="cd06558">
    <property type="entry name" value="crotonase-like"/>
    <property type="match status" value="1"/>
</dbReference>
<dbReference type="PANTHER" id="PTHR43684">
    <property type="match status" value="1"/>
</dbReference>
<keyword evidence="3" id="KW-0576">Peroxisome</keyword>
<comment type="similarity">
    <text evidence="2">Belongs to the enoyl-CoA hydratase/isomerase family.</text>
</comment>
<dbReference type="GO" id="GO:0004300">
    <property type="term" value="F:enoyl-CoA hydratase activity"/>
    <property type="evidence" value="ECO:0007669"/>
    <property type="project" value="UniProtKB-EC"/>
</dbReference>
<dbReference type="Gene3D" id="1.10.12.10">
    <property type="entry name" value="Lyase 2-enoyl-coa Hydratase, Chain A, domain 2"/>
    <property type="match status" value="1"/>
</dbReference>
<keyword evidence="6" id="KW-1185">Reference proteome</keyword>
<gene>
    <name evidence="5" type="ORF">V474_02540</name>
</gene>
<dbReference type="InterPro" id="IPR051053">
    <property type="entry name" value="ECH/Chromodomain_protein"/>
</dbReference>
<accession>A0A0J7XLG1</accession>
<evidence type="ECO:0000256" key="2">
    <source>
        <dbReference type="ARBA" id="ARBA00005254"/>
    </source>
</evidence>
<proteinExistence type="inferred from homology"/>
<evidence type="ECO:0000256" key="4">
    <source>
        <dbReference type="ARBA" id="ARBA00023235"/>
    </source>
</evidence>
<dbReference type="GO" id="GO:0004165">
    <property type="term" value="F:delta(3)-delta(2)-enoyl-CoA isomerase activity"/>
    <property type="evidence" value="ECO:0007669"/>
    <property type="project" value="UniProtKB-ARBA"/>
</dbReference>
<dbReference type="InterPro" id="IPR014748">
    <property type="entry name" value="Enoyl-CoA_hydra_C"/>
</dbReference>
<dbReference type="EMBL" id="JACU01000010">
    <property type="protein sequence ID" value="KMS51943.1"/>
    <property type="molecule type" value="Genomic_DNA"/>
</dbReference>
<evidence type="ECO:0000313" key="6">
    <source>
        <dbReference type="Proteomes" id="UP000052268"/>
    </source>
</evidence>
<dbReference type="AlphaFoldDB" id="A0A0J7XLG1"/>
<dbReference type="InterPro" id="IPR029045">
    <property type="entry name" value="ClpP/crotonase-like_dom_sf"/>
</dbReference>
<dbReference type="PANTHER" id="PTHR43684:SF1">
    <property type="entry name" value="ENOYL-COA DELTA ISOMERASE 2"/>
    <property type="match status" value="1"/>
</dbReference>
<protein>
    <submittedName>
        <fullName evidence="5">Enoyl-CoA hydratase</fullName>
        <ecNumber evidence="5">4.2.1.17</ecNumber>
    </submittedName>
</protein>
<reference evidence="5 6" key="1">
    <citation type="journal article" date="2015" name="G3 (Bethesda)">
        <title>Insights into Ongoing Evolution of the Hexachlorocyclohexane Catabolic Pathway from Comparative Genomics of Ten Sphingomonadaceae Strains.</title>
        <authorList>
            <person name="Pearce S.L."/>
            <person name="Oakeshott J.G."/>
            <person name="Pandey G."/>
        </authorList>
    </citation>
    <scope>NUCLEOTIDE SEQUENCE [LARGE SCALE GENOMIC DNA]</scope>
    <source>
        <strain evidence="5 6">LL02</strain>
    </source>
</reference>
<dbReference type="RefSeq" id="WP_059153104.1">
    <property type="nucleotide sequence ID" value="NZ_KQ130457.1"/>
</dbReference>
<keyword evidence="4" id="KW-0413">Isomerase</keyword>
<dbReference type="OrthoDB" id="5730382at2"/>
<comment type="subcellular location">
    <subcellularLocation>
        <location evidence="1">Peroxisome</location>
    </subcellularLocation>
</comment>
<evidence type="ECO:0000256" key="3">
    <source>
        <dbReference type="ARBA" id="ARBA00023140"/>
    </source>
</evidence>